<evidence type="ECO:0000313" key="6">
    <source>
        <dbReference type="Proteomes" id="UP000315995"/>
    </source>
</evidence>
<accession>A0A5B8Y1G0</accession>
<comment type="subcellular location">
    <subcellularLocation>
        <location evidence="1">Secreted</location>
    </subcellularLocation>
</comment>
<keyword evidence="2" id="KW-0964">Secreted</keyword>
<dbReference type="NCBIfam" id="NF033679">
    <property type="entry name" value="DNRLRE_dom"/>
    <property type="match status" value="2"/>
</dbReference>
<evidence type="ECO:0000256" key="1">
    <source>
        <dbReference type="ARBA" id="ARBA00004613"/>
    </source>
</evidence>
<dbReference type="InterPro" id="IPR055372">
    <property type="entry name" value="CBM96"/>
</dbReference>
<dbReference type="Proteomes" id="UP000315995">
    <property type="component" value="Chromosome"/>
</dbReference>
<dbReference type="EMBL" id="CP041186">
    <property type="protein sequence ID" value="QDG50554.1"/>
    <property type="molecule type" value="Genomic_DNA"/>
</dbReference>
<feature type="domain" description="Carbohydrate-binding module family 96" evidence="4">
    <location>
        <begin position="443"/>
        <end position="609"/>
    </location>
</feature>
<evidence type="ECO:0000259" key="4">
    <source>
        <dbReference type="Pfam" id="PF24517"/>
    </source>
</evidence>
<dbReference type="GO" id="GO:0005576">
    <property type="term" value="C:extracellular region"/>
    <property type="evidence" value="ECO:0007669"/>
    <property type="project" value="UniProtKB-SubCell"/>
</dbReference>
<evidence type="ECO:0000313" key="5">
    <source>
        <dbReference type="EMBL" id="QDG50554.1"/>
    </source>
</evidence>
<feature type="domain" description="Carbohydrate-binding module family 96" evidence="4">
    <location>
        <begin position="267"/>
        <end position="436"/>
    </location>
</feature>
<dbReference type="AlphaFoldDB" id="A0A4Y6PQF9"/>
<name>A0A4Y6PQF9_PERCE</name>
<sequence length="613" mass="64926">MCGVCDDDPTNDCVQDCNGDWGGSATEDMCGTCDDDPSNDCVQDCAGTWGGSATADNCGVCDDDPSNDCVEDCAGTWGGSAVVDDCGTCDDDPTNDCDCAGTPGGSATEDMCGTCDEDPSNDCVQDCNGVWGGDATLDGCGTCDNDPSNDCVNDCNGVPGGPAELDMCGTCDDDPSNDCEQDCAGTWGGSAVEDMCGTCDDDPSNDCAQDCAGTWGGSAVEDMCGTCDDDPNNDCVQDCNGDWGGSATTDVCGRCVDGNTGKTACPTVELSPVADATLKSSAGDTNYGSDTSLEIRPTSYSDSDVLMRFDLSSLPQDIAIQGVQLQALAYDGFAYGGDGNVYTHFVADDTWDESTVTWNNQPTADATRSGHWWLWYGYSNPTEKLGVNADPALAAIVEQEYEGDGLLSVLLSSPGYRTSYRSREYSDSAKHPKLVVGYLPLTTETLEPSADAWVDSSSTNRGSEQSLYVRSSNRGEVYLRFDLSALPAGAQIVEARLTMIAYDGFAYGGDGNVYTRLVSDDSWTEGGINGTNKPAAAADNLGYWWLWYNHSMTNEQTGSFSTVELRDAVQTESEGDSQISVRLHSSGYDTTYYSREYSDAAKRPKLELQYVLP</sequence>
<accession>A0A4Y6PQF9</accession>
<dbReference type="OrthoDB" id="5500233at2"/>
<evidence type="ECO:0000256" key="2">
    <source>
        <dbReference type="ARBA" id="ARBA00022525"/>
    </source>
</evidence>
<protein>
    <submittedName>
        <fullName evidence="5">DNRLRE domain-containing protein</fullName>
    </submittedName>
</protein>
<gene>
    <name evidence="5" type="ORF">FIV42_07350</name>
</gene>
<organism evidence="5 6">
    <name type="scientific">Persicimonas caeni</name>
    <dbReference type="NCBI Taxonomy" id="2292766"/>
    <lineage>
        <taxon>Bacteria</taxon>
        <taxon>Deltaproteobacteria</taxon>
        <taxon>Bradymonadales</taxon>
        <taxon>Bradymonadaceae</taxon>
        <taxon>Persicimonas</taxon>
    </lineage>
</organism>
<proteinExistence type="predicted"/>
<keyword evidence="3" id="KW-0732">Signal</keyword>
<reference evidence="5 6" key="1">
    <citation type="submission" date="2019-06" db="EMBL/GenBank/DDBJ databases">
        <title>Persicimonas caeni gen. nov., sp. nov., a predatory bacterium isolated from solar saltern.</title>
        <authorList>
            <person name="Wang S."/>
        </authorList>
    </citation>
    <scope>NUCLEOTIDE SEQUENCE [LARGE SCALE GENOMIC DNA]</scope>
    <source>
        <strain evidence="5 6">YN101</strain>
    </source>
</reference>
<keyword evidence="6" id="KW-1185">Reference proteome</keyword>
<dbReference type="Pfam" id="PF24517">
    <property type="entry name" value="CBM96"/>
    <property type="match status" value="2"/>
</dbReference>
<evidence type="ECO:0000256" key="3">
    <source>
        <dbReference type="ARBA" id="ARBA00022729"/>
    </source>
</evidence>